<name>A0A0W8G2F2_9ZZZZ</name>
<dbReference type="PANTHER" id="PTHR33202:SF2">
    <property type="entry name" value="FERRIC UPTAKE REGULATION PROTEIN"/>
    <property type="match status" value="1"/>
</dbReference>
<keyword evidence="4" id="KW-0963">Cytoplasm</keyword>
<keyword evidence="11" id="KW-0804">Transcription</keyword>
<dbReference type="GO" id="GO:1900376">
    <property type="term" value="P:regulation of secondary metabolite biosynthetic process"/>
    <property type="evidence" value="ECO:0007669"/>
    <property type="project" value="TreeGrafter"/>
</dbReference>
<evidence type="ECO:0000256" key="9">
    <source>
        <dbReference type="ARBA" id="ARBA00023015"/>
    </source>
</evidence>
<protein>
    <submittedName>
        <fullName evidence="12">Ferric uptake regulation protein fur</fullName>
    </submittedName>
</protein>
<evidence type="ECO:0000256" key="6">
    <source>
        <dbReference type="ARBA" id="ARBA00022723"/>
    </source>
</evidence>
<dbReference type="GO" id="GO:0008270">
    <property type="term" value="F:zinc ion binding"/>
    <property type="evidence" value="ECO:0007669"/>
    <property type="project" value="TreeGrafter"/>
</dbReference>
<dbReference type="GO" id="GO:0005829">
    <property type="term" value="C:cytosol"/>
    <property type="evidence" value="ECO:0007669"/>
    <property type="project" value="TreeGrafter"/>
</dbReference>
<comment type="caution">
    <text evidence="12">The sequence shown here is derived from an EMBL/GenBank/DDBJ whole genome shotgun (WGS) entry which is preliminary data.</text>
</comment>
<keyword evidence="9" id="KW-0805">Transcription regulation</keyword>
<evidence type="ECO:0000256" key="2">
    <source>
        <dbReference type="ARBA" id="ARBA00007957"/>
    </source>
</evidence>
<comment type="subunit">
    <text evidence="3">Homodimer.</text>
</comment>
<dbReference type="AlphaFoldDB" id="A0A0W8G2F2"/>
<dbReference type="FunFam" id="3.30.1490.190:FF:000001">
    <property type="entry name" value="Ferric uptake regulation protein"/>
    <property type="match status" value="1"/>
</dbReference>
<dbReference type="InterPro" id="IPR002481">
    <property type="entry name" value="FUR"/>
</dbReference>
<dbReference type="PANTHER" id="PTHR33202">
    <property type="entry name" value="ZINC UPTAKE REGULATION PROTEIN"/>
    <property type="match status" value="1"/>
</dbReference>
<evidence type="ECO:0000256" key="8">
    <source>
        <dbReference type="ARBA" id="ARBA00023004"/>
    </source>
</evidence>
<dbReference type="Gene3D" id="3.30.1490.190">
    <property type="match status" value="1"/>
</dbReference>
<dbReference type="GO" id="GO:0045892">
    <property type="term" value="P:negative regulation of DNA-templated transcription"/>
    <property type="evidence" value="ECO:0007669"/>
    <property type="project" value="TreeGrafter"/>
</dbReference>
<reference evidence="12" key="1">
    <citation type="journal article" date="2015" name="Proc. Natl. Acad. Sci. U.S.A.">
        <title>Networks of energetic and metabolic interactions define dynamics in microbial communities.</title>
        <authorList>
            <person name="Embree M."/>
            <person name="Liu J.K."/>
            <person name="Al-Bassam M.M."/>
            <person name="Zengler K."/>
        </authorList>
    </citation>
    <scope>NUCLEOTIDE SEQUENCE</scope>
</reference>
<proteinExistence type="inferred from homology"/>
<dbReference type="InterPro" id="IPR043135">
    <property type="entry name" value="Fur_C"/>
</dbReference>
<dbReference type="Gene3D" id="1.10.10.10">
    <property type="entry name" value="Winged helix-like DNA-binding domain superfamily/Winged helix DNA-binding domain"/>
    <property type="match status" value="1"/>
</dbReference>
<evidence type="ECO:0000256" key="1">
    <source>
        <dbReference type="ARBA" id="ARBA00004496"/>
    </source>
</evidence>
<dbReference type="CDD" id="cd07153">
    <property type="entry name" value="Fur_like"/>
    <property type="match status" value="1"/>
</dbReference>
<dbReference type="GO" id="GO:0003700">
    <property type="term" value="F:DNA-binding transcription factor activity"/>
    <property type="evidence" value="ECO:0007669"/>
    <property type="project" value="InterPro"/>
</dbReference>
<dbReference type="EMBL" id="LNQE01000335">
    <property type="protein sequence ID" value="KUG27368.1"/>
    <property type="molecule type" value="Genomic_DNA"/>
</dbReference>
<comment type="similarity">
    <text evidence="2">Belongs to the Fur family.</text>
</comment>
<evidence type="ECO:0000256" key="3">
    <source>
        <dbReference type="ARBA" id="ARBA00011738"/>
    </source>
</evidence>
<comment type="subcellular location">
    <subcellularLocation>
        <location evidence="1">Cytoplasm</location>
    </subcellularLocation>
</comment>
<dbReference type="Pfam" id="PF01475">
    <property type="entry name" value="FUR"/>
    <property type="match status" value="1"/>
</dbReference>
<evidence type="ECO:0000313" key="12">
    <source>
        <dbReference type="EMBL" id="KUG27368.1"/>
    </source>
</evidence>
<keyword evidence="6" id="KW-0479">Metal-binding</keyword>
<evidence type="ECO:0000256" key="11">
    <source>
        <dbReference type="ARBA" id="ARBA00023163"/>
    </source>
</evidence>
<gene>
    <name evidence="12" type="ORF">ASZ90_002786</name>
</gene>
<dbReference type="InterPro" id="IPR036390">
    <property type="entry name" value="WH_DNA-bd_sf"/>
</dbReference>
<keyword evidence="5" id="KW-0678">Repressor</keyword>
<organism evidence="12">
    <name type="scientific">hydrocarbon metagenome</name>
    <dbReference type="NCBI Taxonomy" id="938273"/>
    <lineage>
        <taxon>unclassified sequences</taxon>
        <taxon>metagenomes</taxon>
        <taxon>ecological metagenomes</taxon>
    </lineage>
</organism>
<keyword evidence="7" id="KW-0862">Zinc</keyword>
<keyword evidence="10" id="KW-0238">DNA-binding</keyword>
<keyword evidence="8" id="KW-0408">Iron</keyword>
<evidence type="ECO:0000256" key="4">
    <source>
        <dbReference type="ARBA" id="ARBA00022490"/>
    </source>
</evidence>
<evidence type="ECO:0000256" key="10">
    <source>
        <dbReference type="ARBA" id="ARBA00023125"/>
    </source>
</evidence>
<dbReference type="GO" id="GO:0000976">
    <property type="term" value="F:transcription cis-regulatory region binding"/>
    <property type="evidence" value="ECO:0007669"/>
    <property type="project" value="TreeGrafter"/>
</dbReference>
<evidence type="ECO:0000256" key="7">
    <source>
        <dbReference type="ARBA" id="ARBA00022833"/>
    </source>
</evidence>
<dbReference type="SUPFAM" id="SSF46785">
    <property type="entry name" value="Winged helix' DNA-binding domain"/>
    <property type="match status" value="1"/>
</dbReference>
<accession>A0A0W8G2F2</accession>
<sequence length="173" mass="19379">MDAAGAARAGIRRETSAWWEPMIADNKDPLAVFTDFVAKKRLKMTPQRRHILEVFLASEGHLTAEELYRKVKEANPFIGQATVYRTVKLLADSGLAKGVEFGDGVVRYEVKYGQTHHDHLICERCGRNVEVVDADIEKLQEEVAARHGFVLTGHKLYLYGVCPECRKADPALA</sequence>
<dbReference type="InterPro" id="IPR036388">
    <property type="entry name" value="WH-like_DNA-bd_sf"/>
</dbReference>
<evidence type="ECO:0000256" key="5">
    <source>
        <dbReference type="ARBA" id="ARBA00022491"/>
    </source>
</evidence>